<dbReference type="eggNOG" id="COG0840">
    <property type="taxonomic scope" value="Bacteria"/>
</dbReference>
<feature type="transmembrane region" description="Helical" evidence="5">
    <location>
        <begin position="158"/>
        <end position="181"/>
    </location>
</feature>
<feature type="domain" description="Methyl-accepting transducer" evidence="6">
    <location>
        <begin position="237"/>
        <end position="473"/>
    </location>
</feature>
<dbReference type="Pfam" id="PF00672">
    <property type="entry name" value="HAMP"/>
    <property type="match status" value="1"/>
</dbReference>
<organism evidence="8 9">
    <name type="scientific">Thiorhodococcus drewsii AZ1</name>
    <dbReference type="NCBI Taxonomy" id="765913"/>
    <lineage>
        <taxon>Bacteria</taxon>
        <taxon>Pseudomonadati</taxon>
        <taxon>Pseudomonadota</taxon>
        <taxon>Gammaproteobacteria</taxon>
        <taxon>Chromatiales</taxon>
        <taxon>Chromatiaceae</taxon>
        <taxon>Thiorhodococcus</taxon>
    </lineage>
</organism>
<gene>
    <name evidence="8" type="ORF">ThidrDRAFT_0270</name>
</gene>
<evidence type="ECO:0000256" key="4">
    <source>
        <dbReference type="PROSITE-ProRule" id="PRU00284"/>
    </source>
</evidence>
<evidence type="ECO:0000259" key="6">
    <source>
        <dbReference type="PROSITE" id="PS50111"/>
    </source>
</evidence>
<dbReference type="CDD" id="cd11386">
    <property type="entry name" value="MCP_signal"/>
    <property type="match status" value="1"/>
</dbReference>
<dbReference type="InterPro" id="IPR004090">
    <property type="entry name" value="Chemotax_Me-accpt_rcpt"/>
</dbReference>
<dbReference type="PROSITE" id="PS50885">
    <property type="entry name" value="HAMP"/>
    <property type="match status" value="1"/>
</dbReference>
<evidence type="ECO:0000313" key="8">
    <source>
        <dbReference type="EMBL" id="EGV33581.1"/>
    </source>
</evidence>
<keyword evidence="5" id="KW-1133">Transmembrane helix</keyword>
<dbReference type="CDD" id="cd06225">
    <property type="entry name" value="HAMP"/>
    <property type="match status" value="1"/>
</dbReference>
<evidence type="ECO:0000259" key="7">
    <source>
        <dbReference type="PROSITE" id="PS50885"/>
    </source>
</evidence>
<dbReference type="GO" id="GO:0006935">
    <property type="term" value="P:chemotaxis"/>
    <property type="evidence" value="ECO:0007669"/>
    <property type="project" value="InterPro"/>
</dbReference>
<keyword evidence="5" id="KW-0812">Transmembrane</keyword>
<evidence type="ECO:0000256" key="5">
    <source>
        <dbReference type="SAM" id="Phobius"/>
    </source>
</evidence>
<dbReference type="AlphaFoldDB" id="G2DW81"/>
<accession>G2DW81</accession>
<comment type="subcellular location">
    <subcellularLocation>
        <location evidence="1">Membrane</location>
    </subcellularLocation>
</comment>
<keyword evidence="2 4" id="KW-0807">Transducer</keyword>
<comment type="caution">
    <text evidence="8">The sequence shown here is derived from an EMBL/GenBank/DDBJ whole genome shotgun (WGS) entry which is preliminary data.</text>
</comment>
<dbReference type="InterPro" id="IPR003660">
    <property type="entry name" value="HAMP_dom"/>
</dbReference>
<evidence type="ECO:0000256" key="2">
    <source>
        <dbReference type="ARBA" id="ARBA00023224"/>
    </source>
</evidence>
<dbReference type="PANTHER" id="PTHR32089">
    <property type="entry name" value="METHYL-ACCEPTING CHEMOTAXIS PROTEIN MCPB"/>
    <property type="match status" value="1"/>
</dbReference>
<evidence type="ECO:0000256" key="1">
    <source>
        <dbReference type="ARBA" id="ARBA00004370"/>
    </source>
</evidence>
<dbReference type="PATRIC" id="fig|765913.3.peg.271"/>
<dbReference type="SMART" id="SM00304">
    <property type="entry name" value="HAMP"/>
    <property type="match status" value="1"/>
</dbReference>
<dbReference type="FunFam" id="1.10.287.950:FF:000001">
    <property type="entry name" value="Methyl-accepting chemotaxis sensory transducer"/>
    <property type="match status" value="1"/>
</dbReference>
<keyword evidence="9" id="KW-1185">Reference proteome</keyword>
<dbReference type="PANTHER" id="PTHR32089:SF120">
    <property type="entry name" value="METHYL-ACCEPTING CHEMOTAXIS PROTEIN TLPQ"/>
    <property type="match status" value="1"/>
</dbReference>
<dbReference type="InterPro" id="IPR004089">
    <property type="entry name" value="MCPsignal_dom"/>
</dbReference>
<dbReference type="Proteomes" id="UP000004200">
    <property type="component" value="Unassembled WGS sequence"/>
</dbReference>
<dbReference type="GO" id="GO:0016020">
    <property type="term" value="C:membrane"/>
    <property type="evidence" value="ECO:0007669"/>
    <property type="project" value="UniProtKB-SubCell"/>
</dbReference>
<dbReference type="PROSITE" id="PS50111">
    <property type="entry name" value="CHEMOTAXIS_TRANSDUC_2"/>
    <property type="match status" value="1"/>
</dbReference>
<evidence type="ECO:0000256" key="3">
    <source>
        <dbReference type="ARBA" id="ARBA00029447"/>
    </source>
</evidence>
<feature type="domain" description="HAMP" evidence="7">
    <location>
        <begin position="178"/>
        <end position="232"/>
    </location>
</feature>
<dbReference type="Pfam" id="PF00015">
    <property type="entry name" value="MCPsignal"/>
    <property type="match status" value="1"/>
</dbReference>
<dbReference type="Gene3D" id="1.10.287.950">
    <property type="entry name" value="Methyl-accepting chemotaxis protein"/>
    <property type="match status" value="1"/>
</dbReference>
<name>G2DW81_9GAMM</name>
<dbReference type="GO" id="GO:0007165">
    <property type="term" value="P:signal transduction"/>
    <property type="evidence" value="ECO:0007669"/>
    <property type="project" value="UniProtKB-KW"/>
</dbReference>
<sequence length="509" mass="55032">MIKSGLKTTLNLALILVVTLVLAAYGVWDVMRIKASETVRQEHDVSSVLNRLALGLPKPLWDFSMTTVDDILHGEMSHPAILGVVVLDEQGALVVGLTQGEKGVETIDALPDLPRTTKVERTLSYSDGSEDHPIGSVVLFVSEEPLRQAVHDAIVRNLIIMLVLNAVLVLSLGFALTRLVLKPLDQILLRVRDIAEGEGDLTKRVESPRRDELGHLAQALNQFIASIRDIVTQVNGVIEGLNGSAHQAKGITQDLNLQLNQQQEDLYMLTTSLTEFSATTDEVARNAALVAESGEQAGKRAETGLQLVREANESNSELAATVDEASGVISELRQSTEAITGILDVIRGIADQTNLLALNAAIEAARAGEQGRGFAVVADEVRTLSQRTQDSTRQIQETIEGLRERTYQAVETMAQGKLKSTRSVELASDAGEAFAEIDEAIKQIIQMMTSVATAAEQQSSTVAEIDRNVSSIQQVHQKTVVLSDSTSASGESLATSVTRLQSLFAKFRF</sequence>
<dbReference type="PRINTS" id="PR00260">
    <property type="entry name" value="CHEMTRNSDUCR"/>
</dbReference>
<dbReference type="GO" id="GO:0004888">
    <property type="term" value="F:transmembrane signaling receptor activity"/>
    <property type="evidence" value="ECO:0007669"/>
    <property type="project" value="InterPro"/>
</dbReference>
<evidence type="ECO:0000313" key="9">
    <source>
        <dbReference type="Proteomes" id="UP000004200"/>
    </source>
</evidence>
<reference evidence="8 9" key="1">
    <citation type="submission" date="2011-06" db="EMBL/GenBank/DDBJ databases">
        <title>The draft genome of Thiorhodococcus drewsii AZ1.</title>
        <authorList>
            <consortium name="US DOE Joint Genome Institute (JGI-PGF)"/>
            <person name="Lucas S."/>
            <person name="Han J."/>
            <person name="Lapidus A."/>
            <person name="Cheng J.-F."/>
            <person name="Goodwin L."/>
            <person name="Pitluck S."/>
            <person name="Peters L."/>
            <person name="Land M.L."/>
            <person name="Hauser L."/>
            <person name="Vogl K."/>
            <person name="Liu Z."/>
            <person name="Imhoff J."/>
            <person name="Thiel V."/>
            <person name="Frigaard N.-U."/>
            <person name="Bryant D.A."/>
            <person name="Woyke T.J."/>
        </authorList>
    </citation>
    <scope>NUCLEOTIDE SEQUENCE [LARGE SCALE GENOMIC DNA]</scope>
    <source>
        <strain evidence="8 9">AZ1</strain>
    </source>
</reference>
<keyword evidence="5" id="KW-0472">Membrane</keyword>
<dbReference type="SUPFAM" id="SSF58104">
    <property type="entry name" value="Methyl-accepting chemotaxis protein (MCP) signaling domain"/>
    <property type="match status" value="1"/>
</dbReference>
<dbReference type="RefSeq" id="WP_007038986.1">
    <property type="nucleotide sequence ID" value="NZ_AFWT01000002.1"/>
</dbReference>
<dbReference type="SMART" id="SM00283">
    <property type="entry name" value="MA"/>
    <property type="match status" value="1"/>
</dbReference>
<proteinExistence type="inferred from homology"/>
<comment type="similarity">
    <text evidence="3">Belongs to the methyl-accepting chemotaxis (MCP) protein family.</text>
</comment>
<protein>
    <submittedName>
        <fullName evidence="8">Methyl-accepting chemotaxis sensory transducer</fullName>
    </submittedName>
</protein>
<dbReference type="EMBL" id="AFWT01000002">
    <property type="protein sequence ID" value="EGV33581.1"/>
    <property type="molecule type" value="Genomic_DNA"/>
</dbReference>
<dbReference type="STRING" id="765913.ThidrDRAFT_0270"/>